<dbReference type="PANTHER" id="PTHR35790">
    <property type="entry name" value="HTH-TYPE TRANSCRIPTIONAL REGULATOR PCHR"/>
    <property type="match status" value="1"/>
</dbReference>
<sequence length="137" mass="15535">MKAVKVWQDLEKQPRKFGIEQDLHSAEIHLIEAVGHHAGVSVTDLAELMGVTKGAVSQTLKKLEGKGLVSKIADPDNSSRLLVHLTSKGKVAFYAHEHWHETMDGGFKEYFFGMPEEQLVFLDEFLDRLIDFFGKRR</sequence>
<evidence type="ECO:0000256" key="1">
    <source>
        <dbReference type="ARBA" id="ARBA00023015"/>
    </source>
</evidence>
<dbReference type="SUPFAM" id="SSF46785">
    <property type="entry name" value="Winged helix' DNA-binding domain"/>
    <property type="match status" value="1"/>
</dbReference>
<dbReference type="SMART" id="SM00347">
    <property type="entry name" value="HTH_MARR"/>
    <property type="match status" value="1"/>
</dbReference>
<evidence type="ECO:0000256" key="2">
    <source>
        <dbReference type="ARBA" id="ARBA00023125"/>
    </source>
</evidence>
<dbReference type="PANTHER" id="PTHR35790:SF4">
    <property type="entry name" value="HTH-TYPE TRANSCRIPTIONAL REGULATOR PCHR"/>
    <property type="match status" value="1"/>
</dbReference>
<keyword evidence="3" id="KW-0804">Transcription</keyword>
<dbReference type="InterPro" id="IPR036390">
    <property type="entry name" value="WH_DNA-bd_sf"/>
</dbReference>
<dbReference type="Proteomes" id="UP000183994">
    <property type="component" value="Unassembled WGS sequence"/>
</dbReference>
<dbReference type="InterPro" id="IPR011991">
    <property type="entry name" value="ArsR-like_HTH"/>
</dbReference>
<organism evidence="5 6">
    <name type="scientific">Desulfatibacillum alkenivorans DSM 16219</name>
    <dbReference type="NCBI Taxonomy" id="1121393"/>
    <lineage>
        <taxon>Bacteria</taxon>
        <taxon>Pseudomonadati</taxon>
        <taxon>Thermodesulfobacteriota</taxon>
        <taxon>Desulfobacteria</taxon>
        <taxon>Desulfobacterales</taxon>
        <taxon>Desulfatibacillaceae</taxon>
        <taxon>Desulfatibacillum</taxon>
    </lineage>
</organism>
<keyword evidence="2 5" id="KW-0238">DNA-binding</keyword>
<protein>
    <submittedName>
        <fullName evidence="5">DNA-binding transcriptional regulator, MarR family</fullName>
    </submittedName>
</protein>
<dbReference type="Pfam" id="PF12802">
    <property type="entry name" value="MarR_2"/>
    <property type="match status" value="1"/>
</dbReference>
<dbReference type="STRING" id="1121393.SAMN02745216_00633"/>
<evidence type="ECO:0000259" key="4">
    <source>
        <dbReference type="PROSITE" id="PS50995"/>
    </source>
</evidence>
<dbReference type="GO" id="GO:0003677">
    <property type="term" value="F:DNA binding"/>
    <property type="evidence" value="ECO:0007669"/>
    <property type="project" value="UniProtKB-KW"/>
</dbReference>
<dbReference type="InterPro" id="IPR036388">
    <property type="entry name" value="WH-like_DNA-bd_sf"/>
</dbReference>
<evidence type="ECO:0000313" key="6">
    <source>
        <dbReference type="Proteomes" id="UP000183994"/>
    </source>
</evidence>
<dbReference type="CDD" id="cd00090">
    <property type="entry name" value="HTH_ARSR"/>
    <property type="match status" value="1"/>
</dbReference>
<proteinExistence type="predicted"/>
<keyword evidence="6" id="KW-1185">Reference proteome</keyword>
<dbReference type="AlphaFoldDB" id="A0A1M6EEB9"/>
<dbReference type="RefSeq" id="WP_170868246.1">
    <property type="nucleotide sequence ID" value="NZ_FQZU01000002.1"/>
</dbReference>
<evidence type="ECO:0000256" key="3">
    <source>
        <dbReference type="ARBA" id="ARBA00023163"/>
    </source>
</evidence>
<accession>A0A1M6EEB9</accession>
<dbReference type="InterPro" id="IPR000835">
    <property type="entry name" value="HTH_MarR-typ"/>
</dbReference>
<dbReference type="Gene3D" id="1.10.10.10">
    <property type="entry name" value="Winged helix-like DNA-binding domain superfamily/Winged helix DNA-binding domain"/>
    <property type="match status" value="1"/>
</dbReference>
<evidence type="ECO:0000313" key="5">
    <source>
        <dbReference type="EMBL" id="SHI83773.1"/>
    </source>
</evidence>
<dbReference type="PROSITE" id="PS50995">
    <property type="entry name" value="HTH_MARR_2"/>
    <property type="match status" value="1"/>
</dbReference>
<feature type="domain" description="HTH marR-type" evidence="4">
    <location>
        <begin position="1"/>
        <end position="131"/>
    </location>
</feature>
<keyword evidence="1" id="KW-0805">Transcription regulation</keyword>
<dbReference type="GO" id="GO:0003700">
    <property type="term" value="F:DNA-binding transcription factor activity"/>
    <property type="evidence" value="ECO:0007669"/>
    <property type="project" value="InterPro"/>
</dbReference>
<gene>
    <name evidence="5" type="ORF">SAMN02745216_00633</name>
</gene>
<dbReference type="EMBL" id="FQZU01000002">
    <property type="protein sequence ID" value="SHI83773.1"/>
    <property type="molecule type" value="Genomic_DNA"/>
</dbReference>
<reference evidence="6" key="1">
    <citation type="submission" date="2016-11" db="EMBL/GenBank/DDBJ databases">
        <authorList>
            <person name="Varghese N."/>
            <person name="Submissions S."/>
        </authorList>
    </citation>
    <scope>NUCLEOTIDE SEQUENCE [LARGE SCALE GENOMIC DNA]</scope>
    <source>
        <strain evidence="6">DSM 16219</strain>
    </source>
</reference>
<name>A0A1M6EEB9_9BACT</name>
<dbReference type="InterPro" id="IPR052067">
    <property type="entry name" value="Metal_resp_HTH_trans_reg"/>
</dbReference>